<dbReference type="InterPro" id="IPR051057">
    <property type="entry name" value="PI-PLC_domain"/>
</dbReference>
<accession>G7E3X9</accession>
<evidence type="ECO:0008006" key="5">
    <source>
        <dbReference type="Google" id="ProtNLM"/>
    </source>
</evidence>
<dbReference type="Gene3D" id="3.20.20.190">
    <property type="entry name" value="Phosphatidylinositol (PI) phosphodiesterase"/>
    <property type="match status" value="1"/>
</dbReference>
<dbReference type="PANTHER" id="PTHR13593">
    <property type="match status" value="1"/>
</dbReference>
<gene>
    <name evidence="3" type="primary">Mo04217</name>
    <name evidence="3" type="ORF">E5Q_04217</name>
</gene>
<dbReference type="GO" id="GO:0008081">
    <property type="term" value="F:phosphoric diester hydrolase activity"/>
    <property type="evidence" value="ECO:0007669"/>
    <property type="project" value="InterPro"/>
</dbReference>
<dbReference type="HOGENOM" id="CLU_037358_2_0_1"/>
<organism evidence="3 4">
    <name type="scientific">Mixia osmundae (strain CBS 9802 / IAM 14324 / JCM 22182 / KY 12970)</name>
    <dbReference type="NCBI Taxonomy" id="764103"/>
    <lineage>
        <taxon>Eukaryota</taxon>
        <taxon>Fungi</taxon>
        <taxon>Dikarya</taxon>
        <taxon>Basidiomycota</taxon>
        <taxon>Pucciniomycotina</taxon>
        <taxon>Mixiomycetes</taxon>
        <taxon>Mixiales</taxon>
        <taxon>Mixiaceae</taxon>
        <taxon>Mixia</taxon>
    </lineage>
</organism>
<dbReference type="InParanoid" id="G7E3X9"/>
<evidence type="ECO:0000313" key="3">
    <source>
        <dbReference type="EMBL" id="GAA97539.1"/>
    </source>
</evidence>
<sequence>MLRQSTLLSVLLASLARAQSVCNGHAELCSRQYSNVTYIGAHDSYAVNGTAGESAVAANQNYNVTVQLDDGIRLLQGQGHALNGSLHLCHTSCTLFDGGTAQAYLSEVKSWLDANPNEVITILMTNPETLSPAVWGQAYAAAGLDTVSYTPPTFPLPKSQWPTLQELISNNTRVVNFLDFNADPATVPYIIDEFTNIWETPYDVTDSTFPCTIDRINGTASDQMYLVNHFLDANITIGTSTLGTLPDTAALPTTNSEASIEANAESCASEHGSYPTFVLVDYYSIPSNGSVFAAAAALNGVTYTSMATGSTSSGTGSSTSNTTTASSTPIMQSGKATFTSVSSLAFAIGLAGLMHAL</sequence>
<dbReference type="SUPFAM" id="SSF51695">
    <property type="entry name" value="PLC-like phosphodiesterases"/>
    <property type="match status" value="1"/>
</dbReference>
<dbReference type="EMBL" id="BABT02000126">
    <property type="protein sequence ID" value="GAA97539.1"/>
    <property type="molecule type" value="Genomic_DNA"/>
</dbReference>
<dbReference type="OMA" id="TFDCNVN"/>
<dbReference type="Proteomes" id="UP000009131">
    <property type="component" value="Unassembled WGS sequence"/>
</dbReference>
<dbReference type="GO" id="GO:0006629">
    <property type="term" value="P:lipid metabolic process"/>
    <property type="evidence" value="ECO:0007669"/>
    <property type="project" value="InterPro"/>
</dbReference>
<dbReference type="AlphaFoldDB" id="G7E3X9"/>
<dbReference type="PANTHER" id="PTHR13593:SF140">
    <property type="entry name" value="PLC-LIKE PHOSPHODIESTERASE"/>
    <property type="match status" value="1"/>
</dbReference>
<name>G7E3X9_MIXOS</name>
<dbReference type="eggNOG" id="ENOG502RUV2">
    <property type="taxonomic scope" value="Eukaryota"/>
</dbReference>
<feature type="chain" id="PRO_5009955721" description="Phosphatidylinositol-specific phospholipase C X domain-containing protein" evidence="2">
    <location>
        <begin position="19"/>
        <end position="357"/>
    </location>
</feature>
<feature type="compositionally biased region" description="Low complexity" evidence="1">
    <location>
        <begin position="309"/>
        <end position="328"/>
    </location>
</feature>
<reference evidence="3 4" key="1">
    <citation type="journal article" date="2011" name="J. Gen. Appl. Microbiol.">
        <title>Draft genome sequencing of the enigmatic basidiomycete Mixia osmundae.</title>
        <authorList>
            <person name="Nishida H."/>
            <person name="Nagatsuka Y."/>
            <person name="Sugiyama J."/>
        </authorList>
    </citation>
    <scope>NUCLEOTIDE SEQUENCE [LARGE SCALE GENOMIC DNA]</scope>
    <source>
        <strain evidence="4">CBS 9802 / IAM 14324 / JCM 22182 / KY 12970</strain>
    </source>
</reference>
<dbReference type="RefSeq" id="XP_014570356.1">
    <property type="nucleotide sequence ID" value="XM_014714870.1"/>
</dbReference>
<reference evidence="3 4" key="2">
    <citation type="journal article" date="2012" name="Open Biol.">
        <title>Characteristics of nucleosomes and linker DNA regions on the genome of the basidiomycete Mixia osmundae revealed by mono- and dinucleosome mapping.</title>
        <authorList>
            <person name="Nishida H."/>
            <person name="Kondo S."/>
            <person name="Matsumoto T."/>
            <person name="Suzuki Y."/>
            <person name="Yoshikawa H."/>
            <person name="Taylor T.D."/>
            <person name="Sugiyama J."/>
        </authorList>
    </citation>
    <scope>NUCLEOTIDE SEQUENCE [LARGE SCALE GENOMIC DNA]</scope>
    <source>
        <strain evidence="4">CBS 9802 / IAM 14324 / JCM 22182 / KY 12970</strain>
    </source>
</reference>
<dbReference type="InterPro" id="IPR017946">
    <property type="entry name" value="PLC-like_Pdiesterase_TIM-brl"/>
</dbReference>
<keyword evidence="2" id="KW-0732">Signal</keyword>
<evidence type="ECO:0000256" key="2">
    <source>
        <dbReference type="SAM" id="SignalP"/>
    </source>
</evidence>
<evidence type="ECO:0000256" key="1">
    <source>
        <dbReference type="SAM" id="MobiDB-lite"/>
    </source>
</evidence>
<dbReference type="OrthoDB" id="7984201at2759"/>
<feature type="signal peptide" evidence="2">
    <location>
        <begin position="1"/>
        <end position="18"/>
    </location>
</feature>
<dbReference type="Pfam" id="PF26146">
    <property type="entry name" value="PI-PLC_X"/>
    <property type="match status" value="1"/>
</dbReference>
<feature type="region of interest" description="Disordered" evidence="1">
    <location>
        <begin position="309"/>
        <end position="329"/>
    </location>
</feature>
<protein>
    <recommendedName>
        <fullName evidence="5">Phosphatidylinositol-specific phospholipase C X domain-containing protein</fullName>
    </recommendedName>
</protein>
<keyword evidence="4" id="KW-1185">Reference proteome</keyword>
<dbReference type="STRING" id="764103.G7E3X9"/>
<evidence type="ECO:0000313" key="4">
    <source>
        <dbReference type="Proteomes" id="UP000009131"/>
    </source>
</evidence>
<comment type="caution">
    <text evidence="3">The sequence shown here is derived from an EMBL/GenBank/DDBJ whole genome shotgun (WGS) entry which is preliminary data.</text>
</comment>
<proteinExistence type="predicted"/>